<reference evidence="1" key="1">
    <citation type="submission" date="2007-04" db="EMBL/GenBank/DDBJ databases">
        <authorList>
            <person name="Noh E.W."/>
            <person name="Lee J.S."/>
            <person name="Choi Y.I."/>
            <person name="Han M.S."/>
            <person name="Yi Y.S."/>
            <person name="Han S.U."/>
        </authorList>
    </citation>
    <scope>NUCLEOTIDE SEQUENCE</scope>
</reference>
<protein>
    <submittedName>
        <fullName evidence="1">ORF42b</fullName>
    </submittedName>
</protein>
<dbReference type="GeneID" id="5048447"/>
<evidence type="ECO:0000313" key="1">
    <source>
        <dbReference type="EMBL" id="ABP35378.1"/>
    </source>
</evidence>
<accession>A4QML1</accession>
<dbReference type="AlphaFoldDB" id="A4QML1"/>
<proteinExistence type="predicted"/>
<keyword evidence="1" id="KW-0150">Chloroplast</keyword>
<organism evidence="1">
    <name type="scientific">Pinus koraiensis</name>
    <name type="common">Korean pine</name>
    <dbReference type="NCBI Taxonomy" id="88728"/>
    <lineage>
        <taxon>Eukaryota</taxon>
        <taxon>Viridiplantae</taxon>
        <taxon>Streptophyta</taxon>
        <taxon>Embryophyta</taxon>
        <taxon>Tracheophyta</taxon>
        <taxon>Spermatophyta</taxon>
        <taxon>Pinopsida</taxon>
        <taxon>Pinidae</taxon>
        <taxon>Conifers I</taxon>
        <taxon>Pinales</taxon>
        <taxon>Pinaceae</taxon>
        <taxon>Pinus</taxon>
        <taxon>Pinus subgen. Strobus</taxon>
    </lineage>
</organism>
<keyword evidence="1" id="KW-0934">Plastid</keyword>
<dbReference type="RefSeq" id="YP_001152131.1">
    <property type="nucleotide sequence ID" value="NC_004677.2"/>
</dbReference>
<geneLocation type="chloroplast" evidence="1"/>
<name>A4QML1_PINKO</name>
<dbReference type="EMBL" id="AY228468">
    <property type="protein sequence ID" value="ABP35378.1"/>
    <property type="molecule type" value="Genomic_DNA"/>
</dbReference>
<sequence>MRSGTNNRIKKSVGLGRKKLSPLVQKLCGLQPKRSCLLPRYK</sequence>